<dbReference type="PANTHER" id="PTHR22966:SF61">
    <property type="entry name" value="2-AMINOETHANETHIOL DIOXYGENASE"/>
    <property type="match status" value="1"/>
</dbReference>
<dbReference type="AlphaFoldDB" id="A7SJK9"/>
<keyword evidence="3" id="KW-0408">Iron</keyword>
<dbReference type="eggNOG" id="KOG4281">
    <property type="taxonomic scope" value="Eukaryota"/>
</dbReference>
<evidence type="ECO:0000256" key="3">
    <source>
        <dbReference type="ARBA" id="ARBA00023004"/>
    </source>
</evidence>
<dbReference type="CDD" id="cd20289">
    <property type="entry name" value="cupin_ADO"/>
    <property type="match status" value="1"/>
</dbReference>
<organism evidence="4 5">
    <name type="scientific">Nematostella vectensis</name>
    <name type="common">Starlet sea anemone</name>
    <dbReference type="NCBI Taxonomy" id="45351"/>
    <lineage>
        <taxon>Eukaryota</taxon>
        <taxon>Metazoa</taxon>
        <taxon>Cnidaria</taxon>
        <taxon>Anthozoa</taxon>
        <taxon>Hexacorallia</taxon>
        <taxon>Actiniaria</taxon>
        <taxon>Edwardsiidae</taxon>
        <taxon>Nematostella</taxon>
    </lineage>
</organism>
<dbReference type="InterPro" id="IPR012864">
    <property type="entry name" value="PCO/ADO"/>
</dbReference>
<keyword evidence="1" id="KW-0479">Metal-binding</keyword>
<dbReference type="EMBL" id="DS469678">
    <property type="protein sequence ID" value="EDO36136.1"/>
    <property type="molecule type" value="Genomic_DNA"/>
</dbReference>
<dbReference type="OMA" id="RCIWGKL"/>
<dbReference type="SUPFAM" id="SSF51182">
    <property type="entry name" value="RmlC-like cupins"/>
    <property type="match status" value="1"/>
</dbReference>
<dbReference type="Gene3D" id="2.60.120.10">
    <property type="entry name" value="Jelly Rolls"/>
    <property type="match status" value="1"/>
</dbReference>
<reference evidence="4 5" key="1">
    <citation type="journal article" date="2007" name="Science">
        <title>Sea anemone genome reveals ancestral eumetazoan gene repertoire and genomic organization.</title>
        <authorList>
            <person name="Putnam N.H."/>
            <person name="Srivastava M."/>
            <person name="Hellsten U."/>
            <person name="Dirks B."/>
            <person name="Chapman J."/>
            <person name="Salamov A."/>
            <person name="Terry A."/>
            <person name="Shapiro H."/>
            <person name="Lindquist E."/>
            <person name="Kapitonov V.V."/>
            <person name="Jurka J."/>
            <person name="Genikhovich G."/>
            <person name="Grigoriev I.V."/>
            <person name="Lucas S.M."/>
            <person name="Steele R.E."/>
            <person name="Finnerty J.R."/>
            <person name="Technau U."/>
            <person name="Martindale M.Q."/>
            <person name="Rokhsar D.S."/>
        </authorList>
    </citation>
    <scope>NUCLEOTIDE SEQUENCE [LARGE SCALE GENOMIC DNA]</scope>
    <source>
        <strain evidence="5">CH2 X CH6</strain>
    </source>
</reference>
<dbReference type="PhylomeDB" id="A7SJK9"/>
<keyword evidence="2" id="KW-0560">Oxidoreductase</keyword>
<dbReference type="InParanoid" id="A7SJK9"/>
<dbReference type="PANTHER" id="PTHR22966">
    <property type="entry name" value="2-AMINOETHANETHIOL DIOXYGENASE"/>
    <property type="match status" value="1"/>
</dbReference>
<dbReference type="GO" id="GO:0046872">
    <property type="term" value="F:metal ion binding"/>
    <property type="evidence" value="ECO:0007669"/>
    <property type="project" value="UniProtKB-KW"/>
</dbReference>
<dbReference type="HOGENOM" id="CLU_061320_2_1_1"/>
<evidence type="ECO:0000313" key="5">
    <source>
        <dbReference type="Proteomes" id="UP000001593"/>
    </source>
</evidence>
<dbReference type="InterPro" id="IPR014710">
    <property type="entry name" value="RmlC-like_jellyroll"/>
</dbReference>
<evidence type="ECO:0000256" key="2">
    <source>
        <dbReference type="ARBA" id="ARBA00023002"/>
    </source>
</evidence>
<evidence type="ECO:0000256" key="1">
    <source>
        <dbReference type="ARBA" id="ARBA00022723"/>
    </source>
</evidence>
<sequence>MAAIQRLAKQAFQTFKAIESPGFPNNLEKLKDLMDRITASDVDLVAPETSDTSINIRNEAPVSHIAIYECPFFSMGIFIVKKGCHIPLHDHPGMYGLCKVLYGSVKVESYHITDDSQLSNQFPLGYGGIVKRIPLHFVREKERRFDASGGTCVLTPQGGNFHAVHAMPGPTAFLDILAPPYSPERAQDNNSTEDNERWLIPIPPPREFYCDSQGRDCTYFKECDPPKSYQEYTGPEVIL</sequence>
<proteinExistence type="predicted"/>
<gene>
    <name evidence="4" type="ORF">NEMVEDRAFT_v1g245692</name>
</gene>
<dbReference type="GO" id="GO:0016702">
    <property type="term" value="F:oxidoreductase activity, acting on single donors with incorporation of molecular oxygen, incorporation of two atoms of oxygen"/>
    <property type="evidence" value="ECO:0007669"/>
    <property type="project" value="InterPro"/>
</dbReference>
<dbReference type="Pfam" id="PF07847">
    <property type="entry name" value="PCO_ADO"/>
    <property type="match status" value="1"/>
</dbReference>
<keyword evidence="5" id="KW-1185">Reference proteome</keyword>
<dbReference type="InterPro" id="IPR011051">
    <property type="entry name" value="RmlC_Cupin_sf"/>
</dbReference>
<name>A7SJK9_NEMVE</name>
<evidence type="ECO:0008006" key="6">
    <source>
        <dbReference type="Google" id="ProtNLM"/>
    </source>
</evidence>
<protein>
    <recommendedName>
        <fullName evidence="6">2-aminoethanethiol dioxygenase</fullName>
    </recommendedName>
</protein>
<evidence type="ECO:0000313" key="4">
    <source>
        <dbReference type="EMBL" id="EDO36136.1"/>
    </source>
</evidence>
<accession>A7SJK9</accession>
<dbReference type="Proteomes" id="UP000001593">
    <property type="component" value="Unassembled WGS sequence"/>
</dbReference>